<dbReference type="GO" id="GO:0045338">
    <property type="term" value="P:farnesyl diphosphate metabolic process"/>
    <property type="evidence" value="ECO:0007669"/>
    <property type="project" value="InterPro"/>
</dbReference>
<keyword evidence="2" id="KW-1185">Reference proteome</keyword>
<dbReference type="KEGG" id="pmar:B0X71_02575"/>
<evidence type="ECO:0000313" key="1">
    <source>
        <dbReference type="EMBL" id="AQQ52117.1"/>
    </source>
</evidence>
<dbReference type="OrthoDB" id="9787280at2"/>
<dbReference type="AlphaFoldDB" id="A0A1Q2KWD7"/>
<organism evidence="1 2">
    <name type="scientific">Planococcus lenghuensis</name>
    <dbReference type="NCBI Taxonomy" id="2213202"/>
    <lineage>
        <taxon>Bacteria</taxon>
        <taxon>Bacillati</taxon>
        <taxon>Bacillota</taxon>
        <taxon>Bacilli</taxon>
        <taxon>Bacillales</taxon>
        <taxon>Caryophanaceae</taxon>
        <taxon>Planococcus</taxon>
    </lineage>
</organism>
<dbReference type="Gene3D" id="1.10.600.10">
    <property type="entry name" value="Farnesyl Diphosphate Synthase"/>
    <property type="match status" value="1"/>
</dbReference>
<reference evidence="1 2" key="1">
    <citation type="submission" date="2017-02" db="EMBL/GenBank/DDBJ databases">
        <title>The complete genomic sequence of a novel cold adapted crude oil-degrading bacterium Planococcus qaidamina Y42.</title>
        <authorList>
            <person name="Yang R."/>
        </authorList>
    </citation>
    <scope>NUCLEOTIDE SEQUENCE [LARGE SCALE GENOMIC DNA]</scope>
    <source>
        <strain evidence="1 2">Y42</strain>
    </source>
</reference>
<gene>
    <name evidence="1" type="ORF">B0X71_02575</name>
</gene>
<dbReference type="InterPro" id="IPR044844">
    <property type="entry name" value="Trans_IPPS_euk-type"/>
</dbReference>
<dbReference type="PANTHER" id="PTHR11626">
    <property type="entry name" value="FARNESYL-DIPHOSPHATE FARNESYLTRANSFERASE"/>
    <property type="match status" value="1"/>
</dbReference>
<name>A0A1Q2KWD7_9BACL</name>
<dbReference type="GO" id="GO:0051996">
    <property type="term" value="F:squalene synthase [NAD(P)H] activity"/>
    <property type="evidence" value="ECO:0007669"/>
    <property type="project" value="InterPro"/>
</dbReference>
<accession>A0A1Q2KWD7</accession>
<dbReference type="PANTHER" id="PTHR11626:SF2">
    <property type="entry name" value="SQUALENE SYNTHASE"/>
    <property type="match status" value="1"/>
</dbReference>
<dbReference type="Pfam" id="PF00494">
    <property type="entry name" value="SQS_PSY"/>
    <property type="match status" value="1"/>
</dbReference>
<dbReference type="RefSeq" id="WP_077587989.1">
    <property type="nucleotide sequence ID" value="NZ_CP019640.1"/>
</dbReference>
<dbReference type="EMBL" id="CP019640">
    <property type="protein sequence ID" value="AQQ52117.1"/>
    <property type="molecule type" value="Genomic_DNA"/>
</dbReference>
<evidence type="ECO:0000313" key="2">
    <source>
        <dbReference type="Proteomes" id="UP000188184"/>
    </source>
</evidence>
<protein>
    <submittedName>
        <fullName evidence="1">Phytoene/squalene synthase family protein</fullName>
    </submittedName>
</protein>
<dbReference type="Proteomes" id="UP000188184">
    <property type="component" value="Chromosome"/>
</dbReference>
<dbReference type="InterPro" id="IPR008949">
    <property type="entry name" value="Isoprenoid_synthase_dom_sf"/>
</dbReference>
<dbReference type="InterPro" id="IPR002060">
    <property type="entry name" value="Squ/phyt_synthse"/>
</dbReference>
<sequence>MSQNAKLQKEATAILKDTSRTFFIPISFLDGRLKSTVASAYLCMRAIDEIEDHPEIPSDAKQRMLRETARLLAAPSFDEPAYIQLIKPYDQLLPPVTLRLGDWIRLCPEGIALQVKQSTAEMAEGMAKWAEKGWNIQTKEDLDDYTYYVAGLVGSMLSDIWRWHDGTETDRQLAIGFGRGLQAVNVLRNVDEDAERGVSFIPDGWSRQDLFEYARKNLAQADKYVISIKNRRIVLFCKLPLKLAHSTLKSLEAGKEKMTRSEVEAVVKEVQQET</sequence>
<proteinExistence type="predicted"/>
<dbReference type="SUPFAM" id="SSF48576">
    <property type="entry name" value="Terpenoid synthases"/>
    <property type="match status" value="1"/>
</dbReference>